<dbReference type="EMBL" id="JBHMCT010000005">
    <property type="protein sequence ID" value="MFB9553476.1"/>
    <property type="molecule type" value="Genomic_DNA"/>
</dbReference>
<keyword evidence="3" id="KW-0732">Signal</keyword>
<gene>
    <name evidence="5" type="primary">bla</name>
    <name evidence="5" type="ORF">ACFFTP_04595</name>
</gene>
<evidence type="ECO:0000259" key="4">
    <source>
        <dbReference type="Pfam" id="PF13354"/>
    </source>
</evidence>
<evidence type="ECO:0000313" key="6">
    <source>
        <dbReference type="Proteomes" id="UP001589716"/>
    </source>
</evidence>
<dbReference type="PROSITE" id="PS51318">
    <property type="entry name" value="TAT"/>
    <property type="match status" value="1"/>
</dbReference>
<dbReference type="NCBIfam" id="NF033103">
    <property type="entry name" value="bla_class_A"/>
    <property type="match status" value="1"/>
</dbReference>
<dbReference type="InterPro" id="IPR012338">
    <property type="entry name" value="Beta-lactam/transpept-like"/>
</dbReference>
<dbReference type="PANTHER" id="PTHR35333">
    <property type="entry name" value="BETA-LACTAMASE"/>
    <property type="match status" value="1"/>
</dbReference>
<feature type="domain" description="Beta-lactamase class A catalytic" evidence="4">
    <location>
        <begin position="49"/>
        <end position="268"/>
    </location>
</feature>
<organism evidence="5 6">
    <name type="scientific">Streptomyces roseoviridis</name>
    <dbReference type="NCBI Taxonomy" id="67361"/>
    <lineage>
        <taxon>Bacteria</taxon>
        <taxon>Bacillati</taxon>
        <taxon>Actinomycetota</taxon>
        <taxon>Actinomycetes</taxon>
        <taxon>Kitasatosporales</taxon>
        <taxon>Streptomycetaceae</taxon>
        <taxon>Streptomyces</taxon>
    </lineage>
</organism>
<dbReference type="PANTHER" id="PTHR35333:SF3">
    <property type="entry name" value="BETA-LACTAMASE-TYPE TRANSPEPTIDASE FOLD CONTAINING PROTEIN"/>
    <property type="match status" value="1"/>
</dbReference>
<dbReference type="InterPro" id="IPR006311">
    <property type="entry name" value="TAT_signal"/>
</dbReference>
<dbReference type="Proteomes" id="UP001589716">
    <property type="component" value="Unassembled WGS sequence"/>
</dbReference>
<protein>
    <recommendedName>
        <fullName evidence="1">Beta-lactamase</fullName>
    </recommendedName>
    <alternativeName>
        <fullName evidence="2">Penicillinase</fullName>
    </alternativeName>
</protein>
<dbReference type="Gene3D" id="3.40.710.10">
    <property type="entry name" value="DD-peptidase/beta-lactamase superfamily"/>
    <property type="match status" value="1"/>
</dbReference>
<dbReference type="Pfam" id="PF13354">
    <property type="entry name" value="Beta-lactamase2"/>
    <property type="match status" value="1"/>
</dbReference>
<evidence type="ECO:0000256" key="1">
    <source>
        <dbReference type="ARBA" id="ARBA00018879"/>
    </source>
</evidence>
<reference evidence="5 6" key="1">
    <citation type="submission" date="2024-09" db="EMBL/GenBank/DDBJ databases">
        <authorList>
            <person name="Sun Q."/>
            <person name="Mori K."/>
        </authorList>
    </citation>
    <scope>NUCLEOTIDE SEQUENCE [LARGE SCALE GENOMIC DNA]</scope>
    <source>
        <strain evidence="5 6">JCM 4414</strain>
    </source>
</reference>
<accession>A0ABV5QJ04</accession>
<dbReference type="RefSeq" id="WP_345486416.1">
    <property type="nucleotide sequence ID" value="NZ_BAAAWU010000001.1"/>
</dbReference>
<feature type="chain" id="PRO_5046633472" description="Beta-lactamase" evidence="3">
    <location>
        <begin position="29"/>
        <end position="295"/>
    </location>
</feature>
<evidence type="ECO:0000313" key="5">
    <source>
        <dbReference type="EMBL" id="MFB9553476.1"/>
    </source>
</evidence>
<name>A0ABV5QJ04_9ACTN</name>
<comment type="caution">
    <text evidence="5">The sequence shown here is derived from an EMBL/GenBank/DDBJ whole genome shotgun (WGS) entry which is preliminary data.</text>
</comment>
<evidence type="ECO:0000256" key="2">
    <source>
        <dbReference type="ARBA" id="ARBA00030171"/>
    </source>
</evidence>
<sequence length="295" mass="32155">MRPTRRTILATGAGAAFAAALPLTPAHAAPGRPRQRLRALEQEHGARLGAYAYDTGSGRLVTYRADERFPMCSLFKTLCSAAVLRDLDRDGEFLARRIHYTQEYVTRSGWSPITKDHVATGMTVAQLCEYAITHSDNTAANLLLRELGGPTAITRFARSIGDEVTRLDRWEPELNSAEPWRETDTTTPRAIARSYARLVLGGALAPDDRRRLTGWMLANTTSDERFRKGLPADWTLADKTGGGRYGGNNDAGIAWPPGRPPVVLAVMTTKPAEDAAADNELVARAAEVLADAVTR</sequence>
<dbReference type="SUPFAM" id="SSF56601">
    <property type="entry name" value="beta-lactamase/transpeptidase-like"/>
    <property type="match status" value="1"/>
</dbReference>
<dbReference type="InterPro" id="IPR000871">
    <property type="entry name" value="Beta-lactam_class-A"/>
</dbReference>
<feature type="signal peptide" evidence="3">
    <location>
        <begin position="1"/>
        <end position="28"/>
    </location>
</feature>
<dbReference type="GO" id="GO:0008800">
    <property type="term" value="F:beta-lactamase activity"/>
    <property type="evidence" value="ECO:0007669"/>
    <property type="project" value="UniProtKB-EC"/>
</dbReference>
<keyword evidence="5" id="KW-0378">Hydrolase</keyword>
<proteinExistence type="predicted"/>
<evidence type="ECO:0000256" key="3">
    <source>
        <dbReference type="SAM" id="SignalP"/>
    </source>
</evidence>
<keyword evidence="6" id="KW-1185">Reference proteome</keyword>
<dbReference type="InterPro" id="IPR045155">
    <property type="entry name" value="Beta-lactam_cat"/>
</dbReference>
<dbReference type="PRINTS" id="PR00118">
    <property type="entry name" value="BLACTAMASEA"/>
</dbReference>